<dbReference type="Pfam" id="PF00825">
    <property type="entry name" value="Ribonuclease_P"/>
    <property type="match status" value="1"/>
</dbReference>
<evidence type="ECO:0000256" key="8">
    <source>
        <dbReference type="NCBIfam" id="TIGR00188"/>
    </source>
</evidence>
<comment type="subunit">
    <text evidence="7">Consists of a catalytic RNA component (M1 or rnpB) and a protein subunit.</text>
</comment>
<dbReference type="GO" id="GO:0042781">
    <property type="term" value="F:3'-tRNA processing endoribonuclease activity"/>
    <property type="evidence" value="ECO:0007669"/>
    <property type="project" value="TreeGrafter"/>
</dbReference>
<proteinExistence type="inferred from homology"/>
<dbReference type="InterPro" id="IPR020539">
    <property type="entry name" value="RNase_P_CS"/>
</dbReference>
<keyword evidence="2 7" id="KW-0819">tRNA processing</keyword>
<dbReference type="GO" id="GO:0000049">
    <property type="term" value="F:tRNA binding"/>
    <property type="evidence" value="ECO:0007669"/>
    <property type="project" value="UniProtKB-UniRule"/>
</dbReference>
<evidence type="ECO:0000256" key="1">
    <source>
        <dbReference type="ARBA" id="ARBA00002663"/>
    </source>
</evidence>
<evidence type="ECO:0000256" key="6">
    <source>
        <dbReference type="ARBA" id="ARBA00022884"/>
    </source>
</evidence>
<dbReference type="PANTHER" id="PTHR33992">
    <property type="entry name" value="RIBONUCLEASE P PROTEIN COMPONENT"/>
    <property type="match status" value="1"/>
</dbReference>
<keyword evidence="6 7" id="KW-0694">RNA-binding</keyword>
<dbReference type="AlphaFoldDB" id="A0A437MEY4"/>
<dbReference type="OrthoDB" id="9810867at2"/>
<evidence type="ECO:0000313" key="9">
    <source>
        <dbReference type="EMBL" id="RVT96175.1"/>
    </source>
</evidence>
<dbReference type="NCBIfam" id="TIGR00188">
    <property type="entry name" value="rnpA"/>
    <property type="match status" value="1"/>
</dbReference>
<protein>
    <recommendedName>
        <fullName evidence="7 8">Ribonuclease P protein component</fullName>
        <shortName evidence="7">RNase P protein</shortName>
        <shortName evidence="7">RNaseP protein</shortName>
        <ecNumber evidence="7 8">3.1.26.5</ecNumber>
    </recommendedName>
    <alternativeName>
        <fullName evidence="7">Protein C5</fullName>
    </alternativeName>
</protein>
<evidence type="ECO:0000313" key="10">
    <source>
        <dbReference type="Proteomes" id="UP000282957"/>
    </source>
</evidence>
<dbReference type="GO" id="GO:0030677">
    <property type="term" value="C:ribonuclease P complex"/>
    <property type="evidence" value="ECO:0007669"/>
    <property type="project" value="TreeGrafter"/>
</dbReference>
<dbReference type="SUPFAM" id="SSF54211">
    <property type="entry name" value="Ribosomal protein S5 domain 2-like"/>
    <property type="match status" value="1"/>
</dbReference>
<dbReference type="PANTHER" id="PTHR33992:SF1">
    <property type="entry name" value="RIBONUCLEASE P PROTEIN COMPONENT"/>
    <property type="match status" value="1"/>
</dbReference>
<dbReference type="RefSeq" id="WP_127788108.1">
    <property type="nucleotide sequence ID" value="NZ_SACL01000004.1"/>
</dbReference>
<dbReference type="GO" id="GO:0001682">
    <property type="term" value="P:tRNA 5'-leader removal"/>
    <property type="evidence" value="ECO:0007669"/>
    <property type="project" value="UniProtKB-UniRule"/>
</dbReference>
<organism evidence="9 10">
    <name type="scientific">Rhodovarius crocodyli</name>
    <dbReference type="NCBI Taxonomy" id="1979269"/>
    <lineage>
        <taxon>Bacteria</taxon>
        <taxon>Pseudomonadati</taxon>
        <taxon>Pseudomonadota</taxon>
        <taxon>Alphaproteobacteria</taxon>
        <taxon>Acetobacterales</taxon>
        <taxon>Roseomonadaceae</taxon>
        <taxon>Rhodovarius</taxon>
    </lineage>
</organism>
<comment type="caution">
    <text evidence="9">The sequence shown here is derived from an EMBL/GenBank/DDBJ whole genome shotgun (WGS) entry which is preliminary data.</text>
</comment>
<keyword evidence="4 7" id="KW-0255">Endonuclease</keyword>
<sequence>MAGAARLTRLKRRAQFLQVAGKGRKLGRGTLLVQVLEGGGDDATGNARLGFTATKKLGNAVTRNRAKRRMREAARLELGAAPAPGHDIVLVAREAIREAAFGDIRADLVRALDKLGVKREGP</sequence>
<evidence type="ECO:0000256" key="7">
    <source>
        <dbReference type="HAMAP-Rule" id="MF_00227"/>
    </source>
</evidence>
<dbReference type="PROSITE" id="PS00648">
    <property type="entry name" value="RIBONUCLEASE_P"/>
    <property type="match status" value="1"/>
</dbReference>
<dbReference type="InterPro" id="IPR000100">
    <property type="entry name" value="RNase_P"/>
</dbReference>
<dbReference type="HAMAP" id="MF_00227">
    <property type="entry name" value="RNase_P"/>
    <property type="match status" value="1"/>
</dbReference>
<dbReference type="EMBL" id="SACL01000004">
    <property type="protein sequence ID" value="RVT96175.1"/>
    <property type="molecule type" value="Genomic_DNA"/>
</dbReference>
<dbReference type="Gene3D" id="3.30.230.10">
    <property type="match status" value="1"/>
</dbReference>
<keyword evidence="3 7" id="KW-0540">Nuclease</keyword>
<dbReference type="EC" id="3.1.26.5" evidence="7 8"/>
<evidence type="ECO:0000256" key="2">
    <source>
        <dbReference type="ARBA" id="ARBA00022694"/>
    </source>
</evidence>
<evidence type="ECO:0000256" key="4">
    <source>
        <dbReference type="ARBA" id="ARBA00022759"/>
    </source>
</evidence>
<dbReference type="InterPro" id="IPR020568">
    <property type="entry name" value="Ribosomal_Su5_D2-typ_SF"/>
</dbReference>
<name>A0A437MEY4_9PROT</name>
<dbReference type="GO" id="GO:0004526">
    <property type="term" value="F:ribonuclease P activity"/>
    <property type="evidence" value="ECO:0007669"/>
    <property type="project" value="UniProtKB-UniRule"/>
</dbReference>
<keyword evidence="10" id="KW-1185">Reference proteome</keyword>
<accession>A0A437MEY4</accession>
<comment type="catalytic activity">
    <reaction evidence="7">
        <text>Endonucleolytic cleavage of RNA, removing 5'-extranucleotides from tRNA precursor.</text>
        <dbReference type="EC" id="3.1.26.5"/>
    </reaction>
</comment>
<gene>
    <name evidence="7 9" type="primary">rnpA</name>
    <name evidence="9" type="ORF">EOD42_13735</name>
</gene>
<evidence type="ECO:0000256" key="5">
    <source>
        <dbReference type="ARBA" id="ARBA00022801"/>
    </source>
</evidence>
<dbReference type="InterPro" id="IPR014721">
    <property type="entry name" value="Ribsml_uS5_D2-typ_fold_subgr"/>
</dbReference>
<keyword evidence="5 7" id="KW-0378">Hydrolase</keyword>
<comment type="function">
    <text evidence="1 7">RNaseP catalyzes the removal of the 5'-leader sequence from pre-tRNA to produce the mature 5'-terminus. It can also cleave other RNA substrates such as 4.5S RNA. The protein component plays an auxiliary but essential role in vivo by binding to the 5'-leader sequence and broadening the substrate specificity of the ribozyme.</text>
</comment>
<dbReference type="Proteomes" id="UP000282957">
    <property type="component" value="Unassembled WGS sequence"/>
</dbReference>
<comment type="similarity">
    <text evidence="7">Belongs to the RnpA family.</text>
</comment>
<reference evidence="9 10" key="1">
    <citation type="submission" date="2019-01" db="EMBL/GenBank/DDBJ databases">
        <authorList>
            <person name="Chen W.-M."/>
        </authorList>
    </citation>
    <scope>NUCLEOTIDE SEQUENCE [LARGE SCALE GENOMIC DNA]</scope>
    <source>
        <strain evidence="9 10">CCP-6</strain>
    </source>
</reference>
<evidence type="ECO:0000256" key="3">
    <source>
        <dbReference type="ARBA" id="ARBA00022722"/>
    </source>
</evidence>